<dbReference type="Gene3D" id="3.90.76.10">
    <property type="entry name" value="Dipeptide-binding Protein, Domain 1"/>
    <property type="match status" value="1"/>
</dbReference>
<name>A0A1I4AWL9_9ACTN</name>
<dbReference type="OrthoDB" id="9764591at2"/>
<feature type="chain" id="PRO_5039607731" evidence="1">
    <location>
        <begin position="25"/>
        <end position="560"/>
    </location>
</feature>
<dbReference type="GO" id="GO:0043190">
    <property type="term" value="C:ATP-binding cassette (ABC) transporter complex"/>
    <property type="evidence" value="ECO:0007669"/>
    <property type="project" value="InterPro"/>
</dbReference>
<dbReference type="GO" id="GO:0042597">
    <property type="term" value="C:periplasmic space"/>
    <property type="evidence" value="ECO:0007669"/>
    <property type="project" value="UniProtKB-ARBA"/>
</dbReference>
<evidence type="ECO:0000313" key="4">
    <source>
        <dbReference type="Proteomes" id="UP000198928"/>
    </source>
</evidence>
<dbReference type="PIRSF" id="PIRSF002741">
    <property type="entry name" value="MppA"/>
    <property type="match status" value="1"/>
</dbReference>
<protein>
    <submittedName>
        <fullName evidence="3">Peptide/nickel transport system substrate-binding protein</fullName>
    </submittedName>
</protein>
<dbReference type="Gene3D" id="3.40.190.10">
    <property type="entry name" value="Periplasmic binding protein-like II"/>
    <property type="match status" value="1"/>
</dbReference>
<dbReference type="GO" id="GO:0015833">
    <property type="term" value="P:peptide transport"/>
    <property type="evidence" value="ECO:0007669"/>
    <property type="project" value="TreeGrafter"/>
</dbReference>
<accession>A0A1I4AWL9</accession>
<dbReference type="Gene3D" id="3.10.105.10">
    <property type="entry name" value="Dipeptide-binding Protein, Domain 3"/>
    <property type="match status" value="1"/>
</dbReference>
<dbReference type="SUPFAM" id="SSF53850">
    <property type="entry name" value="Periplasmic binding protein-like II"/>
    <property type="match status" value="1"/>
</dbReference>
<dbReference type="PANTHER" id="PTHR30290:SF82">
    <property type="entry name" value="ABC-TYPE DIPEPTIDE_OLIGOPEPTIDE TRANSPORT SYSTEM, PERIPLASMIC COMPONENT"/>
    <property type="match status" value="1"/>
</dbReference>
<keyword evidence="4" id="KW-1185">Reference proteome</keyword>
<dbReference type="InterPro" id="IPR030678">
    <property type="entry name" value="Peptide/Ni-bd"/>
</dbReference>
<dbReference type="PANTHER" id="PTHR30290">
    <property type="entry name" value="PERIPLASMIC BINDING COMPONENT OF ABC TRANSPORTER"/>
    <property type="match status" value="1"/>
</dbReference>
<feature type="signal peptide" evidence="1">
    <location>
        <begin position="1"/>
        <end position="24"/>
    </location>
</feature>
<feature type="domain" description="Solute-binding protein family 5" evidence="2">
    <location>
        <begin position="93"/>
        <end position="450"/>
    </location>
</feature>
<dbReference type="AlphaFoldDB" id="A0A1I4AWL9"/>
<proteinExistence type="predicted"/>
<dbReference type="GO" id="GO:1904680">
    <property type="term" value="F:peptide transmembrane transporter activity"/>
    <property type="evidence" value="ECO:0007669"/>
    <property type="project" value="TreeGrafter"/>
</dbReference>
<evidence type="ECO:0000259" key="2">
    <source>
        <dbReference type="Pfam" id="PF00496"/>
    </source>
</evidence>
<dbReference type="CDD" id="cd08509">
    <property type="entry name" value="PBP2_TmCBP_oligosaccharides_like"/>
    <property type="match status" value="1"/>
</dbReference>
<dbReference type="RefSeq" id="WP_093849638.1">
    <property type="nucleotide sequence ID" value="NZ_FOSG01000007.1"/>
</dbReference>
<dbReference type="PROSITE" id="PS51257">
    <property type="entry name" value="PROKAR_LIPOPROTEIN"/>
    <property type="match status" value="1"/>
</dbReference>
<gene>
    <name evidence="3" type="ORF">SAMN05192584_107161</name>
</gene>
<dbReference type="InterPro" id="IPR000914">
    <property type="entry name" value="SBP_5_dom"/>
</dbReference>
<dbReference type="EMBL" id="FOSG01000007">
    <property type="protein sequence ID" value="SFK60875.1"/>
    <property type="molecule type" value="Genomic_DNA"/>
</dbReference>
<dbReference type="Pfam" id="PF00496">
    <property type="entry name" value="SBP_bac_5"/>
    <property type="match status" value="1"/>
</dbReference>
<sequence>MRTTSTARTRTAIAVALAATTLLAGCTAGAPGAGGSQAEGDKGVLTVGMPNGPQTDNSNPFLGTSAGASLGYRHMIYEPLVMVNGVRPAEEGKPWLASEWKWSDNYKKLTLTVQDGPTWSDGKEFGAKDVEFTFRLLKENEALNTNAIPYDGISREGDTVELTFPESQFVNQSKILTTFVVPEHIWSKVKNPETWANKKPVGTGPYTLKTFTPQTITLTARDTYWQDEPEVEELRYTSYNDNNAQTTALANGTCEWSFVFTPDYEKIYVAKDPEHHKLWFPSGLGVHGLWFNTAKKPFDDPALRRAINHVVDREAIHVRAQATLYPEIESVTGIPLPAGEPFIAPEYKGEKLKVDVEAAEKELKEAGYTLDGGVLKDPSGKPVTMTLTDPAGWSDYLTGLSIIKDNVKKIGIEAKVRTQTVDAWTTAMNEGDFDASLHWTNSGATPYDMYQHVMDGGLYQPLGKASPGGNFGRFRDEAATEALKEYADASDEGTRTEALNELQRIMVEEVPLIATAAAPIGAEYSTRNWVGWPSESDPYAPPQPTQPNSLDVVLHLRPAS</sequence>
<dbReference type="Proteomes" id="UP000198928">
    <property type="component" value="Unassembled WGS sequence"/>
</dbReference>
<evidence type="ECO:0000256" key="1">
    <source>
        <dbReference type="SAM" id="SignalP"/>
    </source>
</evidence>
<evidence type="ECO:0000313" key="3">
    <source>
        <dbReference type="EMBL" id="SFK60875.1"/>
    </source>
</evidence>
<dbReference type="InterPro" id="IPR039424">
    <property type="entry name" value="SBP_5"/>
</dbReference>
<organism evidence="3 4">
    <name type="scientific">Streptomyces pini</name>
    <dbReference type="NCBI Taxonomy" id="1520580"/>
    <lineage>
        <taxon>Bacteria</taxon>
        <taxon>Bacillati</taxon>
        <taxon>Actinomycetota</taxon>
        <taxon>Actinomycetes</taxon>
        <taxon>Kitasatosporales</taxon>
        <taxon>Streptomycetaceae</taxon>
        <taxon>Streptomyces</taxon>
    </lineage>
</organism>
<reference evidence="4" key="1">
    <citation type="submission" date="2016-10" db="EMBL/GenBank/DDBJ databases">
        <authorList>
            <person name="Varghese N."/>
            <person name="Submissions S."/>
        </authorList>
    </citation>
    <scope>NUCLEOTIDE SEQUENCE [LARGE SCALE GENOMIC DNA]</scope>
    <source>
        <strain evidence="4">PL19</strain>
    </source>
</reference>
<keyword evidence="1" id="KW-0732">Signal</keyword>